<sequence>MPKLRTPAAVFALAVALPLVTAPAAQASVLVTELPGLPGYPTHRTVAVNDLGQVIGFTSGNGAPHTVHWSPGGGATDLGLGIPSGLNQGGQVLIQESVVATGPYIQRPRIWHAGKVTDISPGSGWVIASAINNRGSVPMTLPSSSSGYHQERAVLWQDGKHTSLPLTGPHLWLSDINDAGVVVGNKLPMFNGDAHAFRCVDTTTCEPLAKVPGSGTYWIEAINEAGVIVGNQDTQALRWEGSGVTVLSTDGGVAGNRQALNERGDVVGWTREFNGDRKAVLWPAGGKPVDLGVPSPSEAVAINERGDVVGWTSADNPDAPRAFLWRNGKVVYLGSLGGAHSLPAALNDRGTIVGESTTADGTLKAVKWNLLTTTPRR</sequence>
<organism evidence="2 3">
    <name type="scientific">Saccharothrix carnea</name>
    <dbReference type="NCBI Taxonomy" id="1280637"/>
    <lineage>
        <taxon>Bacteria</taxon>
        <taxon>Bacillati</taxon>
        <taxon>Actinomycetota</taxon>
        <taxon>Actinomycetes</taxon>
        <taxon>Pseudonocardiales</taxon>
        <taxon>Pseudonocardiaceae</taxon>
        <taxon>Saccharothrix</taxon>
    </lineage>
</organism>
<proteinExistence type="predicted"/>
<protein>
    <submittedName>
        <fullName evidence="2">Putative HAF family extracellular repeat protein</fullName>
    </submittedName>
</protein>
<evidence type="ECO:0000313" key="3">
    <source>
        <dbReference type="Proteomes" id="UP000241118"/>
    </source>
</evidence>
<dbReference type="RefSeq" id="WP_106619655.1">
    <property type="nucleotide sequence ID" value="NZ_PYAX01000018.1"/>
</dbReference>
<keyword evidence="3" id="KW-1185">Reference proteome</keyword>
<feature type="signal peptide" evidence="1">
    <location>
        <begin position="1"/>
        <end position="27"/>
    </location>
</feature>
<accession>A0A2P8I013</accession>
<gene>
    <name evidence="2" type="ORF">B0I31_11897</name>
</gene>
<dbReference type="Proteomes" id="UP000241118">
    <property type="component" value="Unassembled WGS sequence"/>
</dbReference>
<dbReference type="OrthoDB" id="4310309at2"/>
<evidence type="ECO:0000256" key="1">
    <source>
        <dbReference type="SAM" id="SignalP"/>
    </source>
</evidence>
<dbReference type="AlphaFoldDB" id="A0A2P8I013"/>
<comment type="caution">
    <text evidence="2">The sequence shown here is derived from an EMBL/GenBank/DDBJ whole genome shotgun (WGS) entry which is preliminary data.</text>
</comment>
<reference evidence="2 3" key="1">
    <citation type="submission" date="2018-03" db="EMBL/GenBank/DDBJ databases">
        <title>Genomic Encyclopedia of Type Strains, Phase III (KMG-III): the genomes of soil and plant-associated and newly described type strains.</title>
        <authorList>
            <person name="Whitman W."/>
        </authorList>
    </citation>
    <scope>NUCLEOTIDE SEQUENCE [LARGE SCALE GENOMIC DNA]</scope>
    <source>
        <strain evidence="2 3">CGMCC 4.7097</strain>
    </source>
</reference>
<feature type="chain" id="PRO_5015200930" evidence="1">
    <location>
        <begin position="28"/>
        <end position="377"/>
    </location>
</feature>
<keyword evidence="1" id="KW-0732">Signal</keyword>
<name>A0A2P8I013_SACCR</name>
<evidence type="ECO:0000313" key="2">
    <source>
        <dbReference type="EMBL" id="PSL51784.1"/>
    </source>
</evidence>
<dbReference type="NCBIfam" id="TIGR02913">
    <property type="entry name" value="HAF_rpt"/>
    <property type="match status" value="1"/>
</dbReference>
<dbReference type="InterPro" id="IPR014262">
    <property type="entry name" value="HAF_rpt"/>
</dbReference>
<dbReference type="EMBL" id="PYAX01000018">
    <property type="protein sequence ID" value="PSL51784.1"/>
    <property type="molecule type" value="Genomic_DNA"/>
</dbReference>